<comment type="caution">
    <text evidence="2">The sequence shown here is derived from an EMBL/GenBank/DDBJ whole genome shotgun (WGS) entry which is preliminary data.</text>
</comment>
<evidence type="ECO:0000313" key="3">
    <source>
        <dbReference type="Proteomes" id="UP000735302"/>
    </source>
</evidence>
<sequence>MERRSSSRNIFQTLDFFVTEGSDIEEEFGNSDLDPDYIESGISKRSKSTGRIREKARSRSRSRSSSSYETDTDYSSSSDPSHPRPSKRKRKKKKTRSRPNVTQNQTYQVGQNLEVFLYADNGARRPYRSIIQDCIDGEWEISFMEKKGDAYVWPVKDDISLMPRSDISQILPPPTLIGRGKYKFIS</sequence>
<evidence type="ECO:0000313" key="2">
    <source>
        <dbReference type="EMBL" id="GFO49979.1"/>
    </source>
</evidence>
<feature type="compositionally biased region" description="Basic residues" evidence="1">
    <location>
        <begin position="84"/>
        <end position="97"/>
    </location>
</feature>
<keyword evidence="3" id="KW-1185">Reference proteome</keyword>
<feature type="compositionally biased region" description="Low complexity" evidence="1">
    <location>
        <begin position="63"/>
        <end position="80"/>
    </location>
</feature>
<gene>
    <name evidence="2" type="ORF">PoB_007648400</name>
</gene>
<organism evidence="2 3">
    <name type="scientific">Plakobranchus ocellatus</name>
    <dbReference type="NCBI Taxonomy" id="259542"/>
    <lineage>
        <taxon>Eukaryota</taxon>
        <taxon>Metazoa</taxon>
        <taxon>Spiralia</taxon>
        <taxon>Lophotrochozoa</taxon>
        <taxon>Mollusca</taxon>
        <taxon>Gastropoda</taxon>
        <taxon>Heterobranchia</taxon>
        <taxon>Euthyneura</taxon>
        <taxon>Panpulmonata</taxon>
        <taxon>Sacoglossa</taxon>
        <taxon>Placobranchoidea</taxon>
        <taxon>Plakobranchidae</taxon>
        <taxon>Plakobranchus</taxon>
    </lineage>
</organism>
<feature type="compositionally biased region" description="Acidic residues" evidence="1">
    <location>
        <begin position="27"/>
        <end position="37"/>
    </location>
</feature>
<protein>
    <submittedName>
        <fullName evidence="2">Uncharacterized protein</fullName>
    </submittedName>
</protein>
<proteinExistence type="predicted"/>
<dbReference type="Proteomes" id="UP000735302">
    <property type="component" value="Unassembled WGS sequence"/>
</dbReference>
<feature type="region of interest" description="Disordered" evidence="1">
    <location>
        <begin position="27"/>
        <end position="106"/>
    </location>
</feature>
<name>A0AAV4E121_9GAST</name>
<evidence type="ECO:0000256" key="1">
    <source>
        <dbReference type="SAM" id="MobiDB-lite"/>
    </source>
</evidence>
<accession>A0AAV4E121</accession>
<dbReference type="EMBL" id="BLXT01008557">
    <property type="protein sequence ID" value="GFO49979.1"/>
    <property type="molecule type" value="Genomic_DNA"/>
</dbReference>
<reference evidence="2 3" key="1">
    <citation type="journal article" date="2021" name="Elife">
        <title>Chloroplast acquisition without the gene transfer in kleptoplastic sea slugs, Plakobranchus ocellatus.</title>
        <authorList>
            <person name="Maeda T."/>
            <person name="Takahashi S."/>
            <person name="Yoshida T."/>
            <person name="Shimamura S."/>
            <person name="Takaki Y."/>
            <person name="Nagai Y."/>
            <person name="Toyoda A."/>
            <person name="Suzuki Y."/>
            <person name="Arimoto A."/>
            <person name="Ishii H."/>
            <person name="Satoh N."/>
            <person name="Nishiyama T."/>
            <person name="Hasebe M."/>
            <person name="Maruyama T."/>
            <person name="Minagawa J."/>
            <person name="Obokata J."/>
            <person name="Shigenobu S."/>
        </authorList>
    </citation>
    <scope>NUCLEOTIDE SEQUENCE [LARGE SCALE GENOMIC DNA]</scope>
</reference>
<dbReference type="AlphaFoldDB" id="A0AAV4E121"/>